<evidence type="ECO:0008006" key="3">
    <source>
        <dbReference type="Google" id="ProtNLM"/>
    </source>
</evidence>
<accession>A0A1G1W8N7</accession>
<organism evidence="1 2">
    <name type="scientific">Candidatus Woykebacteria bacterium RBG_13_40_7b</name>
    <dbReference type="NCBI Taxonomy" id="1802594"/>
    <lineage>
        <taxon>Bacteria</taxon>
        <taxon>Candidatus Woykeibacteriota</taxon>
    </lineage>
</organism>
<dbReference type="Proteomes" id="UP000177103">
    <property type="component" value="Unassembled WGS sequence"/>
</dbReference>
<dbReference type="InterPro" id="IPR011856">
    <property type="entry name" value="tRNA_endonuc-like_dom_sf"/>
</dbReference>
<name>A0A1G1W8N7_9BACT</name>
<dbReference type="Gene3D" id="3.40.1350.10">
    <property type="match status" value="1"/>
</dbReference>
<dbReference type="GO" id="GO:0003676">
    <property type="term" value="F:nucleic acid binding"/>
    <property type="evidence" value="ECO:0007669"/>
    <property type="project" value="InterPro"/>
</dbReference>
<dbReference type="AlphaFoldDB" id="A0A1G1W8N7"/>
<sequence>MIIISKAGKNAKRLDQSSFDQEDYLQKYIYDNPDAVPLYEIQEDIRLLILAREFPTASGTIDALGIDQYGNIYLIETKLYRNPDKRTVVGQVLDYGASLWKSSIDFNEFTTSLDKHTNKQFGKGLNEAISGFFGLPSDEVNPILENMRSNLNSGVFKFVVLMDKLHSQLKDLILFINQNSQFDVFAVEIEYYKHEDFEIMIPKIHGTEVKKDIGVKSSGSNRKKWDEQSFWQDAQNRVSPKQLAALKKLYEFAKSTADEIDWGTGATRGSFNPKYLNVSPRCFASVFSDGKISINFGYLDTDESRKKLQGILAKETDVGVIRNIKEEDLAHAYPGISAEDVVKNIDFLIPAFKKFIVK</sequence>
<reference evidence="1 2" key="1">
    <citation type="journal article" date="2016" name="Nat. Commun.">
        <title>Thousands of microbial genomes shed light on interconnected biogeochemical processes in an aquifer system.</title>
        <authorList>
            <person name="Anantharaman K."/>
            <person name="Brown C.T."/>
            <person name="Hug L.A."/>
            <person name="Sharon I."/>
            <person name="Castelle C.J."/>
            <person name="Probst A.J."/>
            <person name="Thomas B.C."/>
            <person name="Singh A."/>
            <person name="Wilkins M.J."/>
            <person name="Karaoz U."/>
            <person name="Brodie E.L."/>
            <person name="Williams K.H."/>
            <person name="Hubbard S.S."/>
            <person name="Banfield J.F."/>
        </authorList>
    </citation>
    <scope>NUCLEOTIDE SEQUENCE [LARGE SCALE GENOMIC DNA]</scope>
</reference>
<protein>
    <recommendedName>
        <fullName evidence="3">DUF91 domain-containing protein</fullName>
    </recommendedName>
</protein>
<comment type="caution">
    <text evidence="1">The sequence shown here is derived from an EMBL/GenBank/DDBJ whole genome shotgun (WGS) entry which is preliminary data.</text>
</comment>
<evidence type="ECO:0000313" key="2">
    <source>
        <dbReference type="Proteomes" id="UP000177103"/>
    </source>
</evidence>
<proteinExistence type="predicted"/>
<dbReference type="EMBL" id="MHCQ01000032">
    <property type="protein sequence ID" value="OGY24033.1"/>
    <property type="molecule type" value="Genomic_DNA"/>
</dbReference>
<evidence type="ECO:0000313" key="1">
    <source>
        <dbReference type="EMBL" id="OGY24033.1"/>
    </source>
</evidence>
<gene>
    <name evidence="1" type="ORF">A2Y57_02265</name>
</gene>